<organism evidence="8">
    <name type="scientific">Schlesneria paludicola</name>
    <dbReference type="NCBI Taxonomy" id="360056"/>
    <lineage>
        <taxon>Bacteria</taxon>
        <taxon>Pseudomonadati</taxon>
        <taxon>Planctomycetota</taxon>
        <taxon>Planctomycetia</taxon>
        <taxon>Planctomycetales</taxon>
        <taxon>Planctomycetaceae</taxon>
        <taxon>Schlesneria</taxon>
    </lineage>
</organism>
<dbReference type="PANTHER" id="PTHR38344">
    <property type="entry name" value="UPF0753 PROTEIN AQ_863"/>
    <property type="match status" value="1"/>
</dbReference>
<proteinExistence type="inferred from homology"/>
<comment type="cofactor">
    <cofactor evidence="6">
        <name>Zn(2+)</name>
        <dbReference type="ChEBI" id="CHEBI:29105"/>
    </cofactor>
</comment>
<keyword evidence="1 6" id="KW-0813">Transport</keyword>
<dbReference type="PANTHER" id="PTHR38344:SF1">
    <property type="entry name" value="INORGANIC CARBON TRANSPORTER SUBUNIT DABA-RELATED"/>
    <property type="match status" value="1"/>
</dbReference>
<reference evidence="8" key="1">
    <citation type="journal article" date="2020" name="mSystems">
        <title>Genome- and Community-Level Interaction Insights into Carbon Utilization and Element Cycling Functions of Hydrothermarchaeota in Hydrothermal Sediment.</title>
        <authorList>
            <person name="Zhou Z."/>
            <person name="Liu Y."/>
            <person name="Xu W."/>
            <person name="Pan J."/>
            <person name="Luo Z.H."/>
            <person name="Li M."/>
        </authorList>
    </citation>
    <scope>NUCLEOTIDE SEQUENCE [LARGE SCALE GENOMIC DNA]</scope>
    <source>
        <strain evidence="8">SpSt-508</strain>
    </source>
</reference>
<sequence length="1037" mass="116746">MDAQLNAAEHAKASASRNTDRAAPRERLLEAIEHASELLPAQGPITVFIHHNTLHAFEHLPFDEAVRQGAAVFGCEPYLNESAYRQMFVRGRIRHDDLVEVLREDLGESGDEPLCVPGSRLSLRLAMLEHPLRSGPTAELRWFVAQTDALQRFLDHAPEGIREQLVADAKHELMHELSSVDAGPSTEREWLGRLRASAIDDWSDADWQAITLQLLWQTCRAGTRELPDTAPQSQPLRHRDLLLAVSGVDSDQLVHDVLIRLCAAYCDQGVAHWTLPRRNDGFWVAFCELYGGLEPATECWLRALPAVLQRIQAAQQDPLASIQESLDELGVEECEWADFLTATLLALRGWGGMLRQNEIRPDRVAYPARPGTVIEFLAVRLILERLALAYLLRTELGYHGPLSAARSWLRAQRGGQRSDENSDQAAFTVFQLAQVLGWSARTLRRLSRNQWRQLVQEVNAFGDLDRRRVFHLAFERRFRIQALDALLLHARRGPVEVAEPRWQVLFCLDEREESIRRHLEEVAPESETIGAAGFFCAAMYYKGATDAHFVPLCPVVIRPKHWVVEDVALVYRDAHEQRTKVRRTFGTLTHRLHVASRTFAGGALLTMSLGVLASVPLVARVLFPRAAARFRRAAGRLMAPPPVTRLQIERMLAEPAPVEGGFGFSVEEMADVCERLLRDTGLTKRFARLVALVGHGSSSWNNPHRSAYDCGACGGNHGHPNARAVSQMLNDVRVREILARRGIVIPPETLFVGGFHNTCADVSPFFDLERIPKSHEAEFEALVHALHQACDRNAHERCRRFLSAPLTLSFAEARRHVAERAEDLAQTRPELGHATNALCIVGRRSRTRGLFLDRRAFLASYDPTQDTAEYAVLNRILSAIFPVCGGINLEYYFSRVDPRGWGCDTKLPHNVAALLGVMDGPASDLRTGLPWQMVELHEPVRLLWVIENTPEAMLFVMERNETVRRMCHNEWVHLATLSPHAAEIHYFHKGQFVPYCPEATSLPAARSSTDWYRGWRDHLLFAEIDATAVAEQGDYRS</sequence>
<dbReference type="Pfam" id="PF10070">
    <property type="entry name" value="DabA"/>
    <property type="match status" value="1"/>
</dbReference>
<evidence type="ECO:0000256" key="7">
    <source>
        <dbReference type="SAM" id="MobiDB-lite"/>
    </source>
</evidence>
<evidence type="ECO:0000313" key="8">
    <source>
        <dbReference type="EMBL" id="HGT41231.1"/>
    </source>
</evidence>
<evidence type="ECO:0000256" key="1">
    <source>
        <dbReference type="ARBA" id="ARBA00022448"/>
    </source>
</evidence>
<evidence type="ECO:0000256" key="2">
    <source>
        <dbReference type="ARBA" id="ARBA00022475"/>
    </source>
</evidence>
<comment type="subunit">
    <text evidence="6">Forms a complex with DabB.</text>
</comment>
<keyword evidence="5 6" id="KW-0472">Membrane</keyword>
<comment type="caution">
    <text evidence="8">The sequence shown here is derived from an EMBL/GenBank/DDBJ whole genome shotgun (WGS) entry which is preliminary data.</text>
</comment>
<name>A0A7C4LT83_9PLAN</name>
<comment type="subcellular location">
    <subcellularLocation>
        <location evidence="6">Cell membrane</location>
        <topology evidence="6">Peripheral membrane protein</topology>
    </subcellularLocation>
</comment>
<evidence type="ECO:0000256" key="4">
    <source>
        <dbReference type="ARBA" id="ARBA00022833"/>
    </source>
</evidence>
<dbReference type="GO" id="GO:0005886">
    <property type="term" value="C:plasma membrane"/>
    <property type="evidence" value="ECO:0007669"/>
    <property type="project" value="UniProtKB-SubCell"/>
</dbReference>
<feature type="binding site" evidence="6">
    <location>
        <position position="695"/>
    </location>
    <ligand>
        <name>Zn(2+)</name>
        <dbReference type="ChEBI" id="CHEBI:29105"/>
    </ligand>
</feature>
<dbReference type="GO" id="GO:0008270">
    <property type="term" value="F:zinc ion binding"/>
    <property type="evidence" value="ECO:0007669"/>
    <property type="project" value="UniProtKB-UniRule"/>
</dbReference>
<protein>
    <recommendedName>
        <fullName evidence="6">Probable inorganic carbon transporter subunit DabA</fullName>
    </recommendedName>
</protein>
<gene>
    <name evidence="6" type="primary">dabA</name>
    <name evidence="8" type="ORF">ENS64_18440</name>
</gene>
<evidence type="ECO:0000256" key="5">
    <source>
        <dbReference type="ARBA" id="ARBA00023136"/>
    </source>
</evidence>
<feature type="region of interest" description="Disordered" evidence="7">
    <location>
        <begin position="1"/>
        <end position="24"/>
    </location>
</feature>
<evidence type="ECO:0000256" key="6">
    <source>
        <dbReference type="HAMAP-Rule" id="MF_01871"/>
    </source>
</evidence>
<keyword evidence="3 6" id="KW-0479">Metal-binding</keyword>
<dbReference type="HAMAP" id="MF_01871">
    <property type="entry name" value="DabA"/>
    <property type="match status" value="1"/>
</dbReference>
<evidence type="ECO:0000256" key="3">
    <source>
        <dbReference type="ARBA" id="ARBA00022723"/>
    </source>
</evidence>
<feature type="binding site" evidence="6">
    <location>
        <position position="507"/>
    </location>
    <ligand>
        <name>Zn(2+)</name>
        <dbReference type="ChEBI" id="CHEBI:29105"/>
    </ligand>
</feature>
<keyword evidence="2 6" id="KW-1003">Cell membrane</keyword>
<feature type="binding site" evidence="6">
    <location>
        <position position="710"/>
    </location>
    <ligand>
        <name>Zn(2+)</name>
        <dbReference type="ChEBI" id="CHEBI:29105"/>
    </ligand>
</feature>
<dbReference type="AlphaFoldDB" id="A0A7C4LT83"/>
<comment type="function">
    <text evidence="6">Part of an energy-coupled inorganic carbon pump.</text>
</comment>
<feature type="binding site" evidence="6">
    <location>
        <position position="509"/>
    </location>
    <ligand>
        <name>Zn(2+)</name>
        <dbReference type="ChEBI" id="CHEBI:29105"/>
    </ligand>
</feature>
<accession>A0A7C4LT83</accession>
<comment type="similarity">
    <text evidence="6">Belongs to the inorganic carbon transporter (TC 9.A.2) DabA family.</text>
</comment>
<keyword evidence="4 6" id="KW-0862">Zinc</keyword>
<dbReference type="InterPro" id="IPR018752">
    <property type="entry name" value="DabA"/>
</dbReference>
<dbReference type="EMBL" id="DSVQ01000019">
    <property type="protein sequence ID" value="HGT41231.1"/>
    <property type="molecule type" value="Genomic_DNA"/>
</dbReference>